<gene>
    <name evidence="2" type="ORF">KP79_PYT12221</name>
</gene>
<dbReference type="EMBL" id="NEDP02004411">
    <property type="protein sequence ID" value="OWF45731.1"/>
    <property type="molecule type" value="Genomic_DNA"/>
</dbReference>
<dbReference type="PANTHER" id="PTHR31475">
    <property type="entry name" value="UPF0462 PROTEIN"/>
    <property type="match status" value="1"/>
</dbReference>
<reference evidence="2 3" key="1">
    <citation type="journal article" date="2017" name="Nat. Ecol. Evol.">
        <title>Scallop genome provides insights into evolution of bilaterian karyotype and development.</title>
        <authorList>
            <person name="Wang S."/>
            <person name="Zhang J."/>
            <person name="Jiao W."/>
            <person name="Li J."/>
            <person name="Xun X."/>
            <person name="Sun Y."/>
            <person name="Guo X."/>
            <person name="Huan P."/>
            <person name="Dong B."/>
            <person name="Zhang L."/>
            <person name="Hu X."/>
            <person name="Sun X."/>
            <person name="Wang J."/>
            <person name="Zhao C."/>
            <person name="Wang Y."/>
            <person name="Wang D."/>
            <person name="Huang X."/>
            <person name="Wang R."/>
            <person name="Lv J."/>
            <person name="Li Y."/>
            <person name="Zhang Z."/>
            <person name="Liu B."/>
            <person name="Lu W."/>
            <person name="Hui Y."/>
            <person name="Liang J."/>
            <person name="Zhou Z."/>
            <person name="Hou R."/>
            <person name="Li X."/>
            <person name="Liu Y."/>
            <person name="Li H."/>
            <person name="Ning X."/>
            <person name="Lin Y."/>
            <person name="Zhao L."/>
            <person name="Xing Q."/>
            <person name="Dou J."/>
            <person name="Li Y."/>
            <person name="Mao J."/>
            <person name="Guo H."/>
            <person name="Dou H."/>
            <person name="Li T."/>
            <person name="Mu C."/>
            <person name="Jiang W."/>
            <person name="Fu Q."/>
            <person name="Fu X."/>
            <person name="Miao Y."/>
            <person name="Liu J."/>
            <person name="Yu Q."/>
            <person name="Li R."/>
            <person name="Liao H."/>
            <person name="Li X."/>
            <person name="Kong Y."/>
            <person name="Jiang Z."/>
            <person name="Chourrout D."/>
            <person name="Li R."/>
            <person name="Bao Z."/>
        </authorList>
    </citation>
    <scope>NUCLEOTIDE SEQUENCE [LARGE SCALE GENOMIC DNA]</scope>
    <source>
        <strain evidence="2 3">PY_sf001</strain>
    </source>
</reference>
<comment type="caution">
    <text evidence="2">The sequence shown here is derived from an EMBL/GenBank/DDBJ whole genome shotgun (WGS) entry which is preliminary data.</text>
</comment>
<organism evidence="2 3">
    <name type="scientific">Mizuhopecten yessoensis</name>
    <name type="common">Japanese scallop</name>
    <name type="synonym">Patinopecten yessoensis</name>
    <dbReference type="NCBI Taxonomy" id="6573"/>
    <lineage>
        <taxon>Eukaryota</taxon>
        <taxon>Metazoa</taxon>
        <taxon>Spiralia</taxon>
        <taxon>Lophotrochozoa</taxon>
        <taxon>Mollusca</taxon>
        <taxon>Bivalvia</taxon>
        <taxon>Autobranchia</taxon>
        <taxon>Pteriomorphia</taxon>
        <taxon>Pectinida</taxon>
        <taxon>Pectinoidea</taxon>
        <taxon>Pectinidae</taxon>
        <taxon>Mizuhopecten</taxon>
    </lineage>
</organism>
<name>A0A210QAH7_MIZYE</name>
<protein>
    <submittedName>
        <fullName evidence="2">UPF0462 protein C4orf33-like</fullName>
    </submittedName>
</protein>
<evidence type="ECO:0000256" key="1">
    <source>
        <dbReference type="ARBA" id="ARBA00038085"/>
    </source>
</evidence>
<dbReference type="Proteomes" id="UP000242188">
    <property type="component" value="Unassembled WGS sequence"/>
</dbReference>
<comment type="similarity">
    <text evidence="1">Belongs to the UPF0462 family.</text>
</comment>
<dbReference type="Gene3D" id="2.60.40.1190">
    <property type="match status" value="1"/>
</dbReference>
<evidence type="ECO:0000313" key="2">
    <source>
        <dbReference type="EMBL" id="OWF45731.1"/>
    </source>
</evidence>
<sequence>MEYCACITKTWDGQPLIGEYDPVRMTLSTADNGEDLKIHVDAPFFGDQPVPPGGKAGEPCFELWLYEVVEAFFLNDDNDYLEIELSPHGQHFNLVLHGEMNLVRKELPCTFTASIQGNRWTGDAVFPAGHFPKCVTKFNAFAMHGPPPNRVYEALYPVPTGKFELPYFHNLSVFEPIDLRSILPNNYTDQYKSDLWDEILNEKSLTFCINTTWDSQPLGIKYRPAKLTLTSVDEGKYLCIRVDAEFFDDKPVPNTEPGTACWELWNHEVVEAFFLNDDGDYLEIELSPHGQHLNLLLNGVRNIVKKELPCAYKVAIQGSGRWIGEARFPVSYFPRAVTKFNAFAIHGSEPDRVYEALYPVPAGSAQQPDFHNLSVFEPIDLQDLLPSLYTDQYESDLWDEVTANSQSKKVKVGGRLYQRYWTFYWSKINTPDRWTKPLRQPNRGCDVNRTSIPSPTAFHILLFERRNDSAMK</sequence>
<dbReference type="AlphaFoldDB" id="A0A210QAH7"/>
<evidence type="ECO:0000313" key="3">
    <source>
        <dbReference type="Proteomes" id="UP000242188"/>
    </source>
</evidence>
<dbReference type="PANTHER" id="PTHR31475:SF5">
    <property type="entry name" value="UPF0462 PROTEIN C4ORF33 HOMOLOG"/>
    <property type="match status" value="1"/>
</dbReference>
<proteinExistence type="inferred from homology"/>
<keyword evidence="3" id="KW-1185">Reference proteome</keyword>
<dbReference type="OrthoDB" id="10056816at2759"/>
<accession>A0A210QAH7</accession>